<sequence>MQLNFDYAKLKEALISATAEAFAQTKAVAEAESLYVFGLYICREGTFITPTANTEAGLTRLAQEYAHKYGKPSNLYQQSLRWSPWDWTYHAQGQEFYAEVEDLLESTWSEADCRYLLEAQKVFQVCREALAQLDRQAVFDTGNVREALLLNLFKNDQTQAQLLQEARYLNSPKACDRFAVELHQGQTVFFQKAR</sequence>
<organism evidence="1 2">
    <name type="scientific">Trichocoleus desertorum GB2-A4</name>
    <dbReference type="NCBI Taxonomy" id="2933944"/>
    <lineage>
        <taxon>Bacteria</taxon>
        <taxon>Bacillati</taxon>
        <taxon>Cyanobacteriota</taxon>
        <taxon>Cyanophyceae</taxon>
        <taxon>Leptolyngbyales</taxon>
        <taxon>Trichocoleusaceae</taxon>
        <taxon>Trichocoleus</taxon>
    </lineage>
</organism>
<keyword evidence="2" id="KW-1185">Reference proteome</keyword>
<dbReference type="Proteomes" id="UP001464891">
    <property type="component" value="Unassembled WGS sequence"/>
</dbReference>
<dbReference type="RefSeq" id="WP_190439670.1">
    <property type="nucleotide sequence ID" value="NZ_JAMPKM010000003.1"/>
</dbReference>
<dbReference type="EMBL" id="JAMPKM010000003">
    <property type="protein sequence ID" value="MEP0817092.1"/>
    <property type="molecule type" value="Genomic_DNA"/>
</dbReference>
<dbReference type="InterPro" id="IPR025409">
    <property type="entry name" value="DUF4303"/>
</dbReference>
<comment type="caution">
    <text evidence="1">The sequence shown here is derived from an EMBL/GenBank/DDBJ whole genome shotgun (WGS) entry which is preliminary data.</text>
</comment>
<proteinExistence type="predicted"/>
<dbReference type="Pfam" id="PF14136">
    <property type="entry name" value="DUF4303"/>
    <property type="match status" value="1"/>
</dbReference>
<evidence type="ECO:0000313" key="2">
    <source>
        <dbReference type="Proteomes" id="UP001464891"/>
    </source>
</evidence>
<evidence type="ECO:0000313" key="1">
    <source>
        <dbReference type="EMBL" id="MEP0817092.1"/>
    </source>
</evidence>
<gene>
    <name evidence="1" type="ORF">NC998_08275</name>
</gene>
<reference evidence="1 2" key="1">
    <citation type="submission" date="2022-04" db="EMBL/GenBank/DDBJ databases">
        <title>Positive selection, recombination, and allopatry shape intraspecific diversity of widespread and dominant cyanobacteria.</title>
        <authorList>
            <person name="Wei J."/>
            <person name="Shu W."/>
            <person name="Hu C."/>
        </authorList>
    </citation>
    <scope>NUCLEOTIDE SEQUENCE [LARGE SCALE GENOMIC DNA]</scope>
    <source>
        <strain evidence="1 2">GB2-A4</strain>
    </source>
</reference>
<protein>
    <submittedName>
        <fullName evidence="1">DUF4303 domain-containing protein</fullName>
    </submittedName>
</protein>
<accession>A0ABV0J5N6</accession>
<name>A0ABV0J5N6_9CYAN</name>